<accession>A0A1M6RTG2</accession>
<organism evidence="1 2">
    <name type="scientific">Anaerobranca californiensis DSM 14826</name>
    <dbReference type="NCBI Taxonomy" id="1120989"/>
    <lineage>
        <taxon>Bacteria</taxon>
        <taxon>Bacillati</taxon>
        <taxon>Bacillota</taxon>
        <taxon>Clostridia</taxon>
        <taxon>Eubacteriales</taxon>
        <taxon>Proteinivoracaceae</taxon>
        <taxon>Anaerobranca</taxon>
    </lineage>
</organism>
<dbReference type="EMBL" id="FRAI01000037">
    <property type="protein sequence ID" value="SHK35801.1"/>
    <property type="molecule type" value="Genomic_DNA"/>
</dbReference>
<dbReference type="AlphaFoldDB" id="A0A1M6RTG2"/>
<keyword evidence="2" id="KW-1185">Reference proteome</keyword>
<protein>
    <submittedName>
        <fullName evidence="1">YheC/D like ATP-grasp</fullName>
    </submittedName>
</protein>
<dbReference type="Pfam" id="PF14398">
    <property type="entry name" value="ATPgrasp_YheCD"/>
    <property type="match status" value="1"/>
</dbReference>
<evidence type="ECO:0000313" key="1">
    <source>
        <dbReference type="EMBL" id="SHK35801.1"/>
    </source>
</evidence>
<sequence>MLLQKKTEGYSIANKTIDKPIEFSAIEEVVGHIKGFSKGYLVQEFIDNKRVGTNFFDIRIYVQKNLWGRWQVTGGISRIAVNKSFITNLVKKVVDFSEPLKGHYCPKLQVDIIDTLETISLQVANILDEKLGPLGELAVDYCIGLNDQPYIIEVNGKPMKTIAKRLQSPTLYNNLYLRPMEYAYYLAKKNNTP</sequence>
<name>A0A1M6RTG2_9FIRM</name>
<gene>
    <name evidence="1" type="ORF">SAMN02745227_02103</name>
</gene>
<dbReference type="SUPFAM" id="SSF56059">
    <property type="entry name" value="Glutathione synthetase ATP-binding domain-like"/>
    <property type="match status" value="1"/>
</dbReference>
<proteinExistence type="predicted"/>
<dbReference type="Proteomes" id="UP000243547">
    <property type="component" value="Unassembled WGS sequence"/>
</dbReference>
<dbReference type="STRING" id="1120989.SAMN02745227_02103"/>
<reference evidence="2" key="1">
    <citation type="submission" date="2016-11" db="EMBL/GenBank/DDBJ databases">
        <authorList>
            <person name="Varghese N."/>
            <person name="Submissions S."/>
        </authorList>
    </citation>
    <scope>NUCLEOTIDE SEQUENCE [LARGE SCALE GENOMIC DNA]</scope>
    <source>
        <strain evidence="2">DSM 14826</strain>
    </source>
</reference>
<dbReference type="InterPro" id="IPR026838">
    <property type="entry name" value="YheC/D"/>
</dbReference>
<dbReference type="Gene3D" id="3.30.470.20">
    <property type="entry name" value="ATP-grasp fold, B domain"/>
    <property type="match status" value="1"/>
</dbReference>
<evidence type="ECO:0000313" key="2">
    <source>
        <dbReference type="Proteomes" id="UP000243547"/>
    </source>
</evidence>